<comment type="caution">
    <text evidence="2">The sequence shown here is derived from an EMBL/GenBank/DDBJ whole genome shotgun (WGS) entry which is preliminary data.</text>
</comment>
<keyword evidence="1" id="KW-0812">Transmembrane</keyword>
<evidence type="ECO:0000313" key="2">
    <source>
        <dbReference type="EMBL" id="MDQ2069088.1"/>
    </source>
</evidence>
<proteinExistence type="predicted"/>
<gene>
    <name evidence="2" type="ORF">RBH19_04295</name>
</gene>
<keyword evidence="1" id="KW-0472">Membrane</keyword>
<protein>
    <submittedName>
        <fullName evidence="2">Uncharacterized protein</fullName>
    </submittedName>
</protein>
<reference evidence="2 3" key="1">
    <citation type="submission" date="2023-08" db="EMBL/GenBank/DDBJ databases">
        <title>Whole-genome sequencing of halo(alkali)philic microorganisms from hypersaline lakes.</title>
        <authorList>
            <person name="Sorokin D.Y."/>
            <person name="Abbas B."/>
            <person name="Merkel A.Y."/>
        </authorList>
    </citation>
    <scope>NUCLEOTIDE SEQUENCE [LARGE SCALE GENOMIC DNA]</scope>
    <source>
        <strain evidence="2 3">AB-CW4</strain>
    </source>
</reference>
<feature type="transmembrane region" description="Helical" evidence="1">
    <location>
        <begin position="409"/>
        <end position="430"/>
    </location>
</feature>
<evidence type="ECO:0000313" key="3">
    <source>
        <dbReference type="Proteomes" id="UP001239019"/>
    </source>
</evidence>
<feature type="transmembrane region" description="Helical" evidence="1">
    <location>
        <begin position="376"/>
        <end position="397"/>
    </location>
</feature>
<dbReference type="Proteomes" id="UP001239019">
    <property type="component" value="Unassembled WGS sequence"/>
</dbReference>
<feature type="transmembrane region" description="Helical" evidence="1">
    <location>
        <begin position="239"/>
        <end position="262"/>
    </location>
</feature>
<feature type="transmembrane region" description="Helical" evidence="1">
    <location>
        <begin position="326"/>
        <end position="348"/>
    </location>
</feature>
<dbReference type="RefSeq" id="WP_306727582.1">
    <property type="nucleotide sequence ID" value="NZ_JAVDDT010000002.1"/>
</dbReference>
<feature type="transmembrane region" description="Helical" evidence="1">
    <location>
        <begin position="12"/>
        <end position="31"/>
    </location>
</feature>
<keyword evidence="1" id="KW-1133">Transmembrane helix</keyword>
<keyword evidence="3" id="KW-1185">Reference proteome</keyword>
<name>A0ABU0W5P5_9GAMM</name>
<organism evidence="2 3">
    <name type="scientific">Natronospira bacteriovora</name>
    <dbReference type="NCBI Taxonomy" id="3069753"/>
    <lineage>
        <taxon>Bacteria</taxon>
        <taxon>Pseudomonadati</taxon>
        <taxon>Pseudomonadota</taxon>
        <taxon>Gammaproteobacteria</taxon>
        <taxon>Natronospirales</taxon>
        <taxon>Natronospiraceae</taxon>
        <taxon>Natronospira</taxon>
    </lineage>
</organism>
<sequence length="470" mass="51963">MPISEQFPVSGAWWIDIAVLIVVAMLLLFLARNTAHEILIGASRAIAAWLRVATRALQLWSRQLDRGARRATLILVADHQARLASREITALRAEVDRLLKHFPDISDALSEDIRQIERDYQEAPEMPPPPSTWGELVERVSSIEQGADPALKETLASIRTSIERVGKELAHEHGRQAQEANQTLTRLRPRWSRIERHLETLGDGLERLSGRLNRSDRSIRRFETVQNQRRSLTARLRSWLALHLFVGATLAGITVLVALVNYHLAASPLQEVVGSTATIGPFAAAALIAVVLVLAQLAMATLVADSAGLTRMIASISRLGSRARQGLLLVSSLLLVMLAASEASLALLRDSIHLEAEWLARELEDGISRGSPELRWVPSLAQMIMGFVLPLTFVVLIPAVESFFQTARIVLLLSGSWLAGMLTIVFRLLARLVSSTGHLLAYVYDLLIVIPLSLERRFRRREPSLGGGEE</sequence>
<evidence type="ECO:0000256" key="1">
    <source>
        <dbReference type="SAM" id="Phobius"/>
    </source>
</evidence>
<accession>A0ABU0W5P5</accession>
<feature type="transmembrane region" description="Helical" evidence="1">
    <location>
        <begin position="436"/>
        <end position="454"/>
    </location>
</feature>
<feature type="transmembrane region" description="Helical" evidence="1">
    <location>
        <begin position="282"/>
        <end position="305"/>
    </location>
</feature>
<dbReference type="EMBL" id="JAVDDT010000002">
    <property type="protein sequence ID" value="MDQ2069088.1"/>
    <property type="molecule type" value="Genomic_DNA"/>
</dbReference>